<evidence type="ECO:0000313" key="2">
    <source>
        <dbReference type="EMBL" id="CAE8595984.1"/>
    </source>
</evidence>
<accession>A0A813EEC3</accession>
<name>A0A813EEC3_POLGL</name>
<organism evidence="2 3">
    <name type="scientific">Polarella glacialis</name>
    <name type="common">Dinoflagellate</name>
    <dbReference type="NCBI Taxonomy" id="89957"/>
    <lineage>
        <taxon>Eukaryota</taxon>
        <taxon>Sar</taxon>
        <taxon>Alveolata</taxon>
        <taxon>Dinophyceae</taxon>
        <taxon>Suessiales</taxon>
        <taxon>Suessiaceae</taxon>
        <taxon>Polarella</taxon>
    </lineage>
</organism>
<evidence type="ECO:0000313" key="3">
    <source>
        <dbReference type="Proteomes" id="UP000654075"/>
    </source>
</evidence>
<reference evidence="2" key="1">
    <citation type="submission" date="2021-02" db="EMBL/GenBank/DDBJ databases">
        <authorList>
            <person name="Dougan E. K."/>
            <person name="Rhodes N."/>
            <person name="Thang M."/>
            <person name="Chan C."/>
        </authorList>
    </citation>
    <scope>NUCLEOTIDE SEQUENCE</scope>
</reference>
<keyword evidence="3" id="KW-1185">Reference proteome</keyword>
<dbReference type="EMBL" id="CAJNNV010008269">
    <property type="protein sequence ID" value="CAE8595984.1"/>
    <property type="molecule type" value="Genomic_DNA"/>
</dbReference>
<dbReference type="Proteomes" id="UP000654075">
    <property type="component" value="Unassembled WGS sequence"/>
</dbReference>
<evidence type="ECO:0000256" key="1">
    <source>
        <dbReference type="SAM" id="MobiDB-lite"/>
    </source>
</evidence>
<protein>
    <submittedName>
        <fullName evidence="2">Uncharacterized protein</fullName>
    </submittedName>
</protein>
<feature type="region of interest" description="Disordered" evidence="1">
    <location>
        <begin position="1"/>
        <end position="95"/>
    </location>
</feature>
<dbReference type="AlphaFoldDB" id="A0A813EEC3"/>
<sequence>ELLAPAAAEVSSKDDPPSSSRTLAAGLEPPSPQQQGGSGGRPQSTASSGYSSAAPEDIGFPDGAPDAQRSQELWAPWRTSQEASGGQGLGDSWLPEEEEELRALFAAGKLLGELPEVAAPPLRGHAPWALEPWSPREDAPTVSPP</sequence>
<feature type="region of interest" description="Disordered" evidence="1">
    <location>
        <begin position="123"/>
        <end position="145"/>
    </location>
</feature>
<proteinExistence type="predicted"/>
<gene>
    <name evidence="2" type="ORF">PGLA1383_LOCUS14461</name>
</gene>
<feature type="non-terminal residue" evidence="2">
    <location>
        <position position="1"/>
    </location>
</feature>
<comment type="caution">
    <text evidence="2">The sequence shown here is derived from an EMBL/GenBank/DDBJ whole genome shotgun (WGS) entry which is preliminary data.</text>
</comment>